<evidence type="ECO:0000259" key="1">
    <source>
        <dbReference type="PROSITE" id="PS50013"/>
    </source>
</evidence>
<dbReference type="Proteomes" id="UP000774804">
    <property type="component" value="Unassembled WGS sequence"/>
</dbReference>
<reference evidence="2" key="2">
    <citation type="submission" date="2018-10" db="EMBL/GenBank/DDBJ databases">
        <title>Effector identification in a new, highly contiguous assembly of the strawberry crown rot pathogen Phytophthora cactorum.</title>
        <authorList>
            <person name="Armitage A.D."/>
            <person name="Nellist C.F."/>
            <person name="Bates H."/>
            <person name="Vickerstaff R.J."/>
            <person name="Harrison R.J."/>
        </authorList>
    </citation>
    <scope>NUCLEOTIDE SEQUENCE</scope>
    <source>
        <strain evidence="2">15-7</strain>
        <strain evidence="3">4032</strain>
        <strain evidence="4">4040</strain>
        <strain evidence="5">P415</strain>
        <strain evidence="6">P421</strain>
    </source>
</reference>
<dbReference type="AlphaFoldDB" id="A0A329SUT5"/>
<dbReference type="InterPro" id="IPR000953">
    <property type="entry name" value="Chromo/chromo_shadow_dom"/>
</dbReference>
<feature type="domain" description="Chromo" evidence="1">
    <location>
        <begin position="102"/>
        <end position="159"/>
    </location>
</feature>
<dbReference type="InterPro" id="IPR016197">
    <property type="entry name" value="Chromo-like_dom_sf"/>
</dbReference>
<dbReference type="PROSITE" id="PS50013">
    <property type="entry name" value="CHROMO_2"/>
    <property type="match status" value="1"/>
</dbReference>
<comment type="caution">
    <text evidence="7">The sequence shown here is derived from an EMBL/GenBank/DDBJ whole genome shotgun (WGS) entry which is preliminary data.</text>
</comment>
<dbReference type="Proteomes" id="UP000735874">
    <property type="component" value="Unassembled WGS sequence"/>
</dbReference>
<proteinExistence type="predicted"/>
<gene>
    <name evidence="7" type="ORF">PC110_g3001</name>
    <name evidence="2" type="ORF">PC113_g8102</name>
    <name evidence="3" type="ORF">PC115_g6885</name>
    <name evidence="4" type="ORF">PC117_g7526</name>
    <name evidence="5" type="ORF">PC118_g6924</name>
    <name evidence="6" type="ORF">PC129_g11819</name>
</gene>
<accession>A0A329SUT5</accession>
<dbReference type="EMBL" id="RCMK01000155">
    <property type="protein sequence ID" value="KAG2946526.1"/>
    <property type="molecule type" value="Genomic_DNA"/>
</dbReference>
<evidence type="ECO:0000313" key="3">
    <source>
        <dbReference type="EMBL" id="KAG2929356.1"/>
    </source>
</evidence>
<evidence type="ECO:0000313" key="4">
    <source>
        <dbReference type="EMBL" id="KAG2946526.1"/>
    </source>
</evidence>
<dbReference type="Proteomes" id="UP000736787">
    <property type="component" value="Unassembled WGS sequence"/>
</dbReference>
<keyword evidence="8" id="KW-1185">Reference proteome</keyword>
<evidence type="ECO:0000313" key="6">
    <source>
        <dbReference type="EMBL" id="KAG3217356.1"/>
    </source>
</evidence>
<organism evidence="7 8">
    <name type="scientific">Phytophthora cactorum</name>
    <dbReference type="NCBI Taxonomy" id="29920"/>
    <lineage>
        <taxon>Eukaryota</taxon>
        <taxon>Sar</taxon>
        <taxon>Stramenopiles</taxon>
        <taxon>Oomycota</taxon>
        <taxon>Peronosporomycetes</taxon>
        <taxon>Peronosporales</taxon>
        <taxon>Peronosporaceae</taxon>
        <taxon>Phytophthora</taxon>
    </lineage>
</organism>
<name>A0A329SUT5_9STRA</name>
<dbReference type="OrthoDB" id="118222at2759"/>
<dbReference type="Proteomes" id="UP000251314">
    <property type="component" value="Unassembled WGS sequence"/>
</dbReference>
<reference evidence="7 8" key="1">
    <citation type="submission" date="2018-01" db="EMBL/GenBank/DDBJ databases">
        <title>Draft genome of the strawberry crown rot pathogen Phytophthora cactorum.</title>
        <authorList>
            <person name="Armitage A.D."/>
            <person name="Lysoe E."/>
            <person name="Nellist C.F."/>
            <person name="Harrison R.J."/>
            <person name="Brurberg M.B."/>
        </authorList>
    </citation>
    <scope>NUCLEOTIDE SEQUENCE [LARGE SCALE GENOMIC DNA]</scope>
    <source>
        <strain evidence="7 8">10300</strain>
    </source>
</reference>
<evidence type="ECO:0000313" key="8">
    <source>
        <dbReference type="Proteomes" id="UP000251314"/>
    </source>
</evidence>
<dbReference type="VEuPathDB" id="FungiDB:PC110_g3001"/>
<evidence type="ECO:0000313" key="2">
    <source>
        <dbReference type="EMBL" id="KAG2860399.1"/>
    </source>
</evidence>
<dbReference type="EMBL" id="RCML01000159">
    <property type="protein sequence ID" value="KAG2988125.1"/>
    <property type="molecule type" value="Genomic_DNA"/>
</dbReference>
<protein>
    <recommendedName>
        <fullName evidence="1">Chromo domain-containing protein</fullName>
    </recommendedName>
</protein>
<evidence type="ECO:0000313" key="5">
    <source>
        <dbReference type="EMBL" id="KAG2988125.1"/>
    </source>
</evidence>
<dbReference type="EMBL" id="RCMI01000158">
    <property type="protein sequence ID" value="KAG2929356.1"/>
    <property type="molecule type" value="Genomic_DNA"/>
</dbReference>
<dbReference type="EMBL" id="RCMV01000427">
    <property type="protein sequence ID" value="KAG3217356.1"/>
    <property type="molecule type" value="Genomic_DNA"/>
</dbReference>
<dbReference type="SUPFAM" id="SSF54160">
    <property type="entry name" value="Chromo domain-like"/>
    <property type="match status" value="1"/>
</dbReference>
<dbReference type="EMBL" id="RCMG01000185">
    <property type="protein sequence ID" value="KAG2860399.1"/>
    <property type="molecule type" value="Genomic_DNA"/>
</dbReference>
<dbReference type="Gene3D" id="2.40.50.40">
    <property type="match status" value="1"/>
</dbReference>
<dbReference type="EMBL" id="MJFZ01000041">
    <property type="protein sequence ID" value="RAW40833.1"/>
    <property type="molecule type" value="Genomic_DNA"/>
</dbReference>
<sequence>MHRAVEDVRLKQTLLNRKRERGDNMVNFNVGDYVLRSRVDEKVQIKLFVTWVGPYVVTAALPYSVFKLKHLVTSDELEGHASRLKFFADKDLDVTEEPLEHVTTQGIVLRVRELRKRRWNEWNKSYELLVGWHGLEPIEDSWEPLTGMYKDVSTLVQNYVAASKDPKLERHVKALDAKRQQCYAICRL</sequence>
<evidence type="ECO:0000313" key="7">
    <source>
        <dbReference type="EMBL" id="RAW40833.1"/>
    </source>
</evidence>
<dbReference type="Proteomes" id="UP000697107">
    <property type="component" value="Unassembled WGS sequence"/>
</dbReference>
<dbReference type="Proteomes" id="UP000760860">
    <property type="component" value="Unassembled WGS sequence"/>
</dbReference>